<name>A0AAX0AXK0_CLOBE</name>
<feature type="transmembrane region" description="Helical" evidence="1">
    <location>
        <begin position="6"/>
        <end position="26"/>
    </location>
</feature>
<reference evidence="2" key="1">
    <citation type="submission" date="2020-05" db="EMBL/GenBank/DDBJ databases">
        <authorList>
            <person name="Brown S."/>
            <person name="Huntemann M."/>
            <person name="Clum A."/>
            <person name="Spunde A."/>
            <person name="Palaniappan K."/>
            <person name="Ritter S."/>
            <person name="Mikhailova N."/>
            <person name="Chen I.-M."/>
            <person name="Stamatis D."/>
            <person name="Reddy T."/>
            <person name="O'Malley R."/>
            <person name="Daum C."/>
            <person name="Shapiro N."/>
            <person name="Ivanova N."/>
            <person name="Kyrpides N."/>
            <person name="Woyke T."/>
        </authorList>
    </citation>
    <scope>NUCLEOTIDE SEQUENCE</scope>
    <source>
        <strain evidence="2">DJ080</strain>
    </source>
</reference>
<evidence type="ECO:0008006" key="4">
    <source>
        <dbReference type="Google" id="ProtNLM"/>
    </source>
</evidence>
<sequence>MSNMQAIIWFFPIVFIIHDFEEIIFIQSWISKNRYYLCEKFPKLSKKLLLHFDNITTASFAFGVAEEFITLLLR</sequence>
<comment type="caution">
    <text evidence="2">The sequence shown here is derived from an EMBL/GenBank/DDBJ whole genome shotgun (WGS) entry which is preliminary data.</text>
</comment>
<keyword evidence="1" id="KW-0812">Transmembrane</keyword>
<dbReference type="AlphaFoldDB" id="A0AAX0AXK0"/>
<evidence type="ECO:0000313" key="3">
    <source>
        <dbReference type="Proteomes" id="UP001193748"/>
    </source>
</evidence>
<gene>
    <name evidence="2" type="ORF">B0H41_001474</name>
</gene>
<dbReference type="EMBL" id="JABSWW010000001">
    <property type="protein sequence ID" value="NRT87795.1"/>
    <property type="molecule type" value="Genomic_DNA"/>
</dbReference>
<reference evidence="2" key="2">
    <citation type="journal article" date="2022" name="Nat. Biotechnol.">
        <title>Carbon-negative production of acetone and isopropanol by gas fermentation at industrial pilot scale.</title>
        <authorList>
            <person name="Liew F.E."/>
            <person name="Nogle R."/>
            <person name="Abdalla T."/>
            <person name="Rasor B.J."/>
            <person name="Canter C."/>
            <person name="Jensen R.O."/>
            <person name="Wang L."/>
            <person name="Strutz J."/>
            <person name="Chirania P."/>
            <person name="De Tissera S."/>
            <person name="Mueller A.P."/>
            <person name="Ruan Z."/>
            <person name="Gao A."/>
            <person name="Tran L."/>
            <person name="Engle N.L."/>
            <person name="Bromley J.C."/>
            <person name="Daniell J."/>
            <person name="Conrado R."/>
            <person name="Tschaplinski T.J."/>
            <person name="Giannone R.J."/>
            <person name="Hettich R.L."/>
            <person name="Karim A.S."/>
            <person name="Simpson S.D."/>
            <person name="Brown S.D."/>
            <person name="Leang C."/>
            <person name="Jewett M.C."/>
            <person name="Kopke M."/>
        </authorList>
    </citation>
    <scope>NUCLEOTIDE SEQUENCE</scope>
    <source>
        <strain evidence="2">DJ080</strain>
    </source>
</reference>
<organism evidence="2 3">
    <name type="scientific">Clostridium beijerinckii</name>
    <name type="common">Clostridium MP</name>
    <dbReference type="NCBI Taxonomy" id="1520"/>
    <lineage>
        <taxon>Bacteria</taxon>
        <taxon>Bacillati</taxon>
        <taxon>Bacillota</taxon>
        <taxon>Clostridia</taxon>
        <taxon>Eubacteriales</taxon>
        <taxon>Clostridiaceae</taxon>
        <taxon>Clostridium</taxon>
    </lineage>
</organism>
<keyword evidence="1" id="KW-1133">Transmembrane helix</keyword>
<dbReference type="Pfam" id="PF13787">
    <property type="entry name" value="HXXEE"/>
    <property type="match status" value="1"/>
</dbReference>
<accession>A0AAX0AXK0</accession>
<proteinExistence type="predicted"/>
<dbReference type="Proteomes" id="UP001193748">
    <property type="component" value="Unassembled WGS sequence"/>
</dbReference>
<dbReference type="InterPro" id="IPR025671">
    <property type="entry name" value="HXXEE"/>
</dbReference>
<evidence type="ECO:0000256" key="1">
    <source>
        <dbReference type="SAM" id="Phobius"/>
    </source>
</evidence>
<keyword evidence="1" id="KW-0472">Membrane</keyword>
<evidence type="ECO:0000313" key="2">
    <source>
        <dbReference type="EMBL" id="NRT87795.1"/>
    </source>
</evidence>
<dbReference type="RefSeq" id="WP_241396328.1">
    <property type="nucleotide sequence ID" value="NZ_CP107022.1"/>
</dbReference>
<protein>
    <recommendedName>
        <fullName evidence="4">HXXEE domain-containing protein</fullName>
    </recommendedName>
</protein>